<feature type="region of interest" description="Disordered" evidence="4">
    <location>
        <begin position="360"/>
        <end position="382"/>
    </location>
</feature>
<dbReference type="Gene3D" id="3.30.565.10">
    <property type="entry name" value="Histidine kinase-like ATPase, C-terminal domain"/>
    <property type="match status" value="1"/>
</dbReference>
<evidence type="ECO:0000313" key="7">
    <source>
        <dbReference type="EMBL" id="GHH68556.1"/>
    </source>
</evidence>
<keyword evidence="8" id="KW-1185">Reference proteome</keyword>
<evidence type="ECO:0000313" key="8">
    <source>
        <dbReference type="Proteomes" id="UP000617734"/>
    </source>
</evidence>
<name>A0A919KQ35_9ACTN</name>
<dbReference type="EMBL" id="BNBO01000011">
    <property type="protein sequence ID" value="GHH68556.1"/>
    <property type="molecule type" value="Genomic_DNA"/>
</dbReference>
<evidence type="ECO:0000256" key="2">
    <source>
        <dbReference type="ARBA" id="ARBA00022777"/>
    </source>
</evidence>
<feature type="transmembrane region" description="Helical" evidence="5">
    <location>
        <begin position="21"/>
        <end position="42"/>
    </location>
</feature>
<evidence type="ECO:0000259" key="6">
    <source>
        <dbReference type="Pfam" id="PF07730"/>
    </source>
</evidence>
<protein>
    <submittedName>
        <fullName evidence="7">Histidine kinase</fullName>
    </submittedName>
</protein>
<gene>
    <name evidence="7" type="ORF">GCM10018781_25690</name>
</gene>
<feature type="transmembrane region" description="Helical" evidence="5">
    <location>
        <begin position="95"/>
        <end position="114"/>
    </location>
</feature>
<evidence type="ECO:0000256" key="3">
    <source>
        <dbReference type="ARBA" id="ARBA00023012"/>
    </source>
</evidence>
<dbReference type="CDD" id="cd16917">
    <property type="entry name" value="HATPase_UhpB-NarQ-NarX-like"/>
    <property type="match status" value="1"/>
</dbReference>
<dbReference type="GO" id="GO:0000155">
    <property type="term" value="F:phosphorelay sensor kinase activity"/>
    <property type="evidence" value="ECO:0007669"/>
    <property type="project" value="InterPro"/>
</dbReference>
<dbReference type="PANTHER" id="PTHR24421">
    <property type="entry name" value="NITRATE/NITRITE SENSOR PROTEIN NARX-RELATED"/>
    <property type="match status" value="1"/>
</dbReference>
<dbReference type="AlphaFoldDB" id="A0A919KQ35"/>
<keyword evidence="2 7" id="KW-0418">Kinase</keyword>
<dbReference type="GO" id="GO:0016020">
    <property type="term" value="C:membrane"/>
    <property type="evidence" value="ECO:0007669"/>
    <property type="project" value="InterPro"/>
</dbReference>
<dbReference type="InterPro" id="IPR050482">
    <property type="entry name" value="Sensor_HK_TwoCompSys"/>
</dbReference>
<feature type="compositionally biased region" description="Pro residues" evidence="4">
    <location>
        <begin position="364"/>
        <end position="373"/>
    </location>
</feature>
<proteinExistence type="predicted"/>
<dbReference type="SUPFAM" id="SSF55874">
    <property type="entry name" value="ATPase domain of HSP90 chaperone/DNA topoisomerase II/histidine kinase"/>
    <property type="match status" value="1"/>
</dbReference>
<keyword evidence="5" id="KW-0812">Transmembrane</keyword>
<feature type="transmembrane region" description="Helical" evidence="5">
    <location>
        <begin position="120"/>
        <end position="140"/>
    </location>
</feature>
<reference evidence="7" key="1">
    <citation type="journal article" date="2014" name="Int. J. Syst. Evol. Microbiol.">
        <title>Complete genome sequence of Corynebacterium casei LMG S-19264T (=DSM 44701T), isolated from a smear-ripened cheese.</title>
        <authorList>
            <consortium name="US DOE Joint Genome Institute (JGI-PGF)"/>
            <person name="Walter F."/>
            <person name="Albersmeier A."/>
            <person name="Kalinowski J."/>
            <person name="Ruckert C."/>
        </authorList>
    </citation>
    <scope>NUCLEOTIDE SEQUENCE</scope>
    <source>
        <strain evidence="7">JCM 4646</strain>
    </source>
</reference>
<feature type="domain" description="Signal transduction histidine kinase subgroup 3 dimerisation and phosphoacceptor" evidence="6">
    <location>
        <begin position="218"/>
        <end position="285"/>
    </location>
</feature>
<sequence length="431" mass="45124">MDVTAPVRRWRGYGKPQRSELYLRWSLYLMAFSQPPVVLLTLVGTAPQHGPGPAGGAAVLALSCGVSWLSIRAYGAALDHYLGRPSAVDRRLRSTAAGALAALWITVLIGSDISPREDGASLAVTLAGGLAVLWFGPLSVARPVRTVALQGPLGLALLAPPLLMAGTDPATTCGLLVGLGVILPLLGASCRSFAWLLGVVWELDAAREAQSRLAVAEERLRFSRDLHDVMGRNLTTIALKSELAVQLARRGRPEAADQMTEVQRIAQESHREVRDLVRGYRTADLNAEVIGARAVLRAAGVECGIDLGEDAAALAGPVQSVLGWVLREATTNVLRHSEARHCSVRLRVADGRAVLELANDGVPAGPPVPPGGRPPGGTGLRGLRERLAAHDGTLDLPPAAPGSFLLRASVPLGAGPAAGAPEPTALEKTAR</sequence>
<organism evidence="7 8">
    <name type="scientific">Kitasatospora indigofera</name>
    <dbReference type="NCBI Taxonomy" id="67307"/>
    <lineage>
        <taxon>Bacteria</taxon>
        <taxon>Bacillati</taxon>
        <taxon>Actinomycetota</taxon>
        <taxon>Actinomycetes</taxon>
        <taxon>Kitasatosporales</taxon>
        <taxon>Streptomycetaceae</taxon>
        <taxon>Kitasatospora</taxon>
    </lineage>
</organism>
<dbReference type="GeneID" id="95353024"/>
<dbReference type="GO" id="GO:0046983">
    <property type="term" value="F:protein dimerization activity"/>
    <property type="evidence" value="ECO:0007669"/>
    <property type="project" value="InterPro"/>
</dbReference>
<evidence type="ECO:0000256" key="1">
    <source>
        <dbReference type="ARBA" id="ARBA00022679"/>
    </source>
</evidence>
<dbReference type="Gene3D" id="1.20.5.1930">
    <property type="match status" value="1"/>
</dbReference>
<dbReference type="Pfam" id="PF07730">
    <property type="entry name" value="HisKA_3"/>
    <property type="match status" value="1"/>
</dbReference>
<evidence type="ECO:0000256" key="5">
    <source>
        <dbReference type="SAM" id="Phobius"/>
    </source>
</evidence>
<evidence type="ECO:0000256" key="4">
    <source>
        <dbReference type="SAM" id="MobiDB-lite"/>
    </source>
</evidence>
<comment type="caution">
    <text evidence="7">The sequence shown here is derived from an EMBL/GenBank/DDBJ whole genome shotgun (WGS) entry which is preliminary data.</text>
</comment>
<dbReference type="RefSeq" id="WP_190210935.1">
    <property type="nucleotide sequence ID" value="NZ_BNBO01000011.1"/>
</dbReference>
<keyword evidence="1" id="KW-0808">Transferase</keyword>
<keyword evidence="5" id="KW-0472">Membrane</keyword>
<keyword evidence="5" id="KW-1133">Transmembrane helix</keyword>
<feature type="transmembrane region" description="Helical" evidence="5">
    <location>
        <begin position="54"/>
        <end position="74"/>
    </location>
</feature>
<feature type="region of interest" description="Disordered" evidence="4">
    <location>
        <begin position="411"/>
        <end position="431"/>
    </location>
</feature>
<dbReference type="Proteomes" id="UP000617734">
    <property type="component" value="Unassembled WGS sequence"/>
</dbReference>
<keyword evidence="3" id="KW-0902">Two-component regulatory system</keyword>
<dbReference type="PANTHER" id="PTHR24421:SF63">
    <property type="entry name" value="SENSOR HISTIDINE KINASE DESK"/>
    <property type="match status" value="1"/>
</dbReference>
<feature type="transmembrane region" description="Helical" evidence="5">
    <location>
        <begin position="176"/>
        <end position="203"/>
    </location>
</feature>
<accession>A0A919KQ35</accession>
<dbReference type="InterPro" id="IPR011712">
    <property type="entry name" value="Sig_transdc_His_kin_sub3_dim/P"/>
</dbReference>
<reference evidence="7" key="2">
    <citation type="submission" date="2020-09" db="EMBL/GenBank/DDBJ databases">
        <authorList>
            <person name="Sun Q."/>
            <person name="Ohkuma M."/>
        </authorList>
    </citation>
    <scope>NUCLEOTIDE SEQUENCE</scope>
    <source>
        <strain evidence="7">JCM 4646</strain>
    </source>
</reference>
<dbReference type="InterPro" id="IPR036890">
    <property type="entry name" value="HATPase_C_sf"/>
</dbReference>